<dbReference type="GeneID" id="109432604"/>
<keyword evidence="4 14" id="KW-0812">Transmembrane</keyword>
<dbReference type="Gene3D" id="1.10.150.50">
    <property type="entry name" value="Transcription Factor, Ets-1"/>
    <property type="match status" value="1"/>
</dbReference>
<feature type="compositionally biased region" description="Pro residues" evidence="13">
    <location>
        <begin position="647"/>
        <end position="660"/>
    </location>
</feature>
<feature type="chain" id="PRO_5045943518" description="SAM domain-containing protein" evidence="15">
    <location>
        <begin position="31"/>
        <end position="785"/>
    </location>
</feature>
<evidence type="ECO:0000313" key="17">
    <source>
        <dbReference type="EnsemblMetazoa" id="AALFPA23_007413.P9834"/>
    </source>
</evidence>
<dbReference type="Pfam" id="PF25578">
    <property type="entry name" value="EF-hand_STIM1"/>
    <property type="match status" value="1"/>
</dbReference>
<dbReference type="PROSITE" id="PS51257">
    <property type="entry name" value="PROKAR_LIPOPROTEIN"/>
    <property type="match status" value="1"/>
</dbReference>
<evidence type="ECO:0000256" key="10">
    <source>
        <dbReference type="ARBA" id="ARBA00023065"/>
    </source>
</evidence>
<dbReference type="InterPro" id="IPR037608">
    <property type="entry name" value="STIM1/2"/>
</dbReference>
<evidence type="ECO:0000256" key="3">
    <source>
        <dbReference type="ARBA" id="ARBA00022568"/>
    </source>
</evidence>
<feature type="domain" description="SAM" evidence="16">
    <location>
        <begin position="249"/>
        <end position="307"/>
    </location>
</feature>
<dbReference type="InterPro" id="IPR001660">
    <property type="entry name" value="SAM"/>
</dbReference>
<feature type="signal peptide" evidence="15">
    <location>
        <begin position="1"/>
        <end position="30"/>
    </location>
</feature>
<keyword evidence="9 12" id="KW-0175">Coiled coil</keyword>
<feature type="compositionally biased region" description="Low complexity" evidence="13">
    <location>
        <begin position="82"/>
        <end position="93"/>
    </location>
</feature>
<dbReference type="InterPro" id="IPR057835">
    <property type="entry name" value="EF-hand_STIM1/2"/>
</dbReference>
<feature type="region of interest" description="Disordered" evidence="13">
    <location>
        <begin position="678"/>
        <end position="706"/>
    </location>
</feature>
<feature type="coiled-coil region" evidence="12">
    <location>
        <begin position="461"/>
        <end position="524"/>
    </location>
</feature>
<dbReference type="PANTHER" id="PTHR15136:SF5">
    <property type="entry name" value="STROMAL INTERACTION MOLECULE HOMOLOG"/>
    <property type="match status" value="1"/>
</dbReference>
<dbReference type="Proteomes" id="UP000069940">
    <property type="component" value="Unassembled WGS sequence"/>
</dbReference>
<dbReference type="Pfam" id="PF07647">
    <property type="entry name" value="SAM_2"/>
    <property type="match status" value="1"/>
</dbReference>
<feature type="region of interest" description="Disordered" evidence="13">
    <location>
        <begin position="647"/>
        <end position="666"/>
    </location>
</feature>
<dbReference type="InterPro" id="IPR032393">
    <property type="entry name" value="SOAR_STIM1/2"/>
</dbReference>
<dbReference type="SUPFAM" id="SSF47769">
    <property type="entry name" value="SAM/Pointed domain"/>
    <property type="match status" value="1"/>
</dbReference>
<keyword evidence="2" id="KW-0813">Transport</keyword>
<accession>A0ABM1YAR8</accession>
<reference evidence="18" key="1">
    <citation type="journal article" date="2015" name="Proc. Natl. Acad. Sci. U.S.A.">
        <title>Genome sequence of the Asian Tiger mosquito, Aedes albopictus, reveals insights into its biology, genetics, and evolution.</title>
        <authorList>
            <person name="Chen X.G."/>
            <person name="Jiang X."/>
            <person name="Gu J."/>
            <person name="Xu M."/>
            <person name="Wu Y."/>
            <person name="Deng Y."/>
            <person name="Zhang C."/>
            <person name="Bonizzoni M."/>
            <person name="Dermauw W."/>
            <person name="Vontas J."/>
            <person name="Armbruster P."/>
            <person name="Huang X."/>
            <person name="Yang Y."/>
            <person name="Zhang H."/>
            <person name="He W."/>
            <person name="Peng H."/>
            <person name="Liu Y."/>
            <person name="Wu K."/>
            <person name="Chen J."/>
            <person name="Lirakis M."/>
            <person name="Topalis P."/>
            <person name="Van Leeuwen T."/>
            <person name="Hall A.B."/>
            <person name="Jiang X."/>
            <person name="Thorpe C."/>
            <person name="Mueller R.L."/>
            <person name="Sun C."/>
            <person name="Waterhouse R.M."/>
            <person name="Yan G."/>
            <person name="Tu Z.J."/>
            <person name="Fang X."/>
            <person name="James A.A."/>
        </authorList>
    </citation>
    <scope>NUCLEOTIDE SEQUENCE [LARGE SCALE GENOMIC DNA]</scope>
    <source>
        <strain evidence="18">Foshan</strain>
    </source>
</reference>
<dbReference type="PANTHER" id="PTHR15136">
    <property type="entry name" value="STROMAL INTERACTION MOLECULE HOMOLOG"/>
    <property type="match status" value="1"/>
</dbReference>
<feature type="region of interest" description="Disordered" evidence="13">
    <location>
        <begin position="718"/>
        <end position="750"/>
    </location>
</feature>
<feature type="compositionally biased region" description="Basic residues" evidence="13">
    <location>
        <begin position="51"/>
        <end position="70"/>
    </location>
</feature>
<dbReference type="SMART" id="SM00454">
    <property type="entry name" value="SAM"/>
    <property type="match status" value="1"/>
</dbReference>
<organism evidence="17 18">
    <name type="scientific">Aedes albopictus</name>
    <name type="common">Asian tiger mosquito</name>
    <name type="synonym">Stegomyia albopicta</name>
    <dbReference type="NCBI Taxonomy" id="7160"/>
    <lineage>
        <taxon>Eukaryota</taxon>
        <taxon>Metazoa</taxon>
        <taxon>Ecdysozoa</taxon>
        <taxon>Arthropoda</taxon>
        <taxon>Hexapoda</taxon>
        <taxon>Insecta</taxon>
        <taxon>Pterygota</taxon>
        <taxon>Neoptera</taxon>
        <taxon>Endopterygota</taxon>
        <taxon>Diptera</taxon>
        <taxon>Nematocera</taxon>
        <taxon>Culicoidea</taxon>
        <taxon>Culicidae</taxon>
        <taxon>Culicinae</taxon>
        <taxon>Aedini</taxon>
        <taxon>Aedes</taxon>
        <taxon>Stegomyia</taxon>
    </lineage>
</organism>
<evidence type="ECO:0000256" key="15">
    <source>
        <dbReference type="SAM" id="SignalP"/>
    </source>
</evidence>
<sequence length="785" mass="88889">MKPPRSMRAFGSWLPVTLLLLLVVFASCLGAADDIQPNSRLSSSSSSSHHQQSHHKVPASHQHQHQHQQQHHQQQHDQQRAGSTGSSKSGSQGDHQSATLPSGSDTSKTSSSSTSGGGGGNRMLETRNSYAVLSQAMSQAVHHEFDFLFLISGTYGSGSADGACSADDLDCIAHHDHLGMEAIRSLHQQLDDDDNGDIDLSESDDFLREELKYDSGYEKRHRAFHFNDDMHISVKELWEAWLRSEVHNWTVDQTTEWLAQSVQLPQYVRLFRLHKVTGKVLPRLAVNNMHYVSNVLGIKDPIHKQKIALKAMDAVLFGPPRETGTRWKDLLLVTLLLTAIIGSWYAYQQNKNAKIHLKRMAKDVEGLLKAEVALKDMQKELERARLEQENVDKEKMDLERRLREAPSTSSSNSDLVVQELKQEIEMLRSELSRAEVEINDHCWTPPQGLQNWLQLTFELENKQHIRKRVMAEKQLMQAREACEKLKKKRSSLVGAFVSTHGKSIDDVDRSIVEARNALNDVTNDLQERMHRWKNIENLLGFSIVNNNGLAYLENLLYNRNSVGGKSYRSRLSSSQDDLDDDSVQASFRWHARPARTWSPWNPQRSLFHRHLRAYRRRRQSQQSRLGGMDCWGLPPLRYSSSNSLIMAPPPPSPPPPPMAPSPAGDHLDRYYRQRRDRGTVASLPAVLTSRPPPGPGRMGRRPQSPVAVAVVRPRSVPERLPAPECPEDPNWTPTRPIRRPSTRTLSAVGGSSTSLLVRSLVNLKRPNEDGWEPWERRLVVRRKSV</sequence>
<evidence type="ECO:0000256" key="11">
    <source>
        <dbReference type="ARBA" id="ARBA00023136"/>
    </source>
</evidence>
<keyword evidence="3" id="KW-0109">Calcium transport</keyword>
<feature type="coiled-coil region" evidence="12">
    <location>
        <begin position="367"/>
        <end position="437"/>
    </location>
</feature>
<dbReference type="Pfam" id="PF16533">
    <property type="entry name" value="SOAR"/>
    <property type="match status" value="1"/>
</dbReference>
<evidence type="ECO:0000256" key="7">
    <source>
        <dbReference type="ARBA" id="ARBA00022837"/>
    </source>
</evidence>
<feature type="transmembrane region" description="Helical" evidence="14">
    <location>
        <begin position="330"/>
        <end position="347"/>
    </location>
</feature>
<evidence type="ECO:0000256" key="12">
    <source>
        <dbReference type="SAM" id="Coils"/>
    </source>
</evidence>
<evidence type="ECO:0000256" key="2">
    <source>
        <dbReference type="ARBA" id="ARBA00022448"/>
    </source>
</evidence>
<dbReference type="Gene3D" id="1.10.287.3550">
    <property type="match status" value="1"/>
</dbReference>
<dbReference type="CDD" id="cd09504">
    <property type="entry name" value="SAM_STIM-1_2-like"/>
    <property type="match status" value="1"/>
</dbReference>
<dbReference type="InterPro" id="IPR013761">
    <property type="entry name" value="SAM/pointed_sf"/>
</dbReference>
<comment type="subcellular location">
    <subcellularLocation>
        <location evidence="1">Membrane</location>
        <topology evidence="1">Single-pass type I membrane protein</topology>
    </subcellularLocation>
</comment>
<feature type="compositionally biased region" description="Low complexity" evidence="13">
    <location>
        <begin position="102"/>
        <end position="114"/>
    </location>
</feature>
<keyword evidence="7" id="KW-0106">Calcium</keyword>
<feature type="region of interest" description="Disordered" evidence="13">
    <location>
        <begin position="37"/>
        <end position="123"/>
    </location>
</feature>
<evidence type="ECO:0000256" key="4">
    <source>
        <dbReference type="ARBA" id="ARBA00022692"/>
    </source>
</evidence>
<evidence type="ECO:0000256" key="5">
    <source>
        <dbReference type="ARBA" id="ARBA00022723"/>
    </source>
</evidence>
<evidence type="ECO:0000256" key="8">
    <source>
        <dbReference type="ARBA" id="ARBA00022989"/>
    </source>
</evidence>
<proteinExistence type="predicted"/>
<keyword evidence="6 15" id="KW-0732">Signal</keyword>
<keyword evidence="8 14" id="KW-1133">Transmembrane helix</keyword>
<evidence type="ECO:0000259" key="16">
    <source>
        <dbReference type="PROSITE" id="PS50105"/>
    </source>
</evidence>
<evidence type="ECO:0000256" key="14">
    <source>
        <dbReference type="SAM" id="Phobius"/>
    </source>
</evidence>
<protein>
    <recommendedName>
        <fullName evidence="16">SAM domain-containing protein</fullName>
    </recommendedName>
</protein>
<evidence type="ECO:0000256" key="9">
    <source>
        <dbReference type="ARBA" id="ARBA00023054"/>
    </source>
</evidence>
<dbReference type="RefSeq" id="XP_062700812.1">
    <property type="nucleotide sequence ID" value="XM_062844828.1"/>
</dbReference>
<keyword evidence="18" id="KW-1185">Reference proteome</keyword>
<name>A0ABM1YAR8_AEDAL</name>
<evidence type="ECO:0000256" key="6">
    <source>
        <dbReference type="ARBA" id="ARBA00022729"/>
    </source>
</evidence>
<dbReference type="PROSITE" id="PS50105">
    <property type="entry name" value="SAM_DOMAIN"/>
    <property type="match status" value="1"/>
</dbReference>
<dbReference type="Gene3D" id="1.10.238.180">
    <property type="match status" value="1"/>
</dbReference>
<keyword evidence="5" id="KW-0479">Metal-binding</keyword>
<dbReference type="Gene3D" id="1.20.5.340">
    <property type="match status" value="1"/>
</dbReference>
<keyword evidence="11 14" id="KW-0472">Membrane</keyword>
<dbReference type="CDD" id="cd11722">
    <property type="entry name" value="SOAR"/>
    <property type="match status" value="1"/>
</dbReference>
<evidence type="ECO:0000313" key="18">
    <source>
        <dbReference type="Proteomes" id="UP000069940"/>
    </source>
</evidence>
<dbReference type="EnsemblMetazoa" id="AALFPA23_007413.R9834">
    <property type="protein sequence ID" value="AALFPA23_007413.P9834"/>
    <property type="gene ID" value="AALFPA23_007413"/>
</dbReference>
<evidence type="ECO:0000256" key="13">
    <source>
        <dbReference type="SAM" id="MobiDB-lite"/>
    </source>
</evidence>
<evidence type="ECO:0000256" key="1">
    <source>
        <dbReference type="ARBA" id="ARBA00004479"/>
    </source>
</evidence>
<keyword evidence="10" id="KW-0406">Ion transport</keyword>
<reference evidence="17" key="2">
    <citation type="submission" date="2025-05" db="UniProtKB">
        <authorList>
            <consortium name="EnsemblMetazoa"/>
        </authorList>
    </citation>
    <scope>IDENTIFICATION</scope>
    <source>
        <strain evidence="17">Foshan</strain>
    </source>
</reference>